<dbReference type="RefSeq" id="WP_249282188.1">
    <property type="nucleotide sequence ID" value="NZ_JACRST010000003.1"/>
</dbReference>
<evidence type="ECO:0000256" key="6">
    <source>
        <dbReference type="SAM" id="Phobius"/>
    </source>
</evidence>
<proteinExistence type="predicted"/>
<evidence type="ECO:0000256" key="4">
    <source>
        <dbReference type="ARBA" id="ARBA00022989"/>
    </source>
</evidence>
<evidence type="ECO:0000313" key="8">
    <source>
        <dbReference type="Proteomes" id="UP000653127"/>
    </source>
</evidence>
<evidence type="ECO:0000256" key="3">
    <source>
        <dbReference type="ARBA" id="ARBA00022692"/>
    </source>
</evidence>
<feature type="transmembrane region" description="Helical" evidence="6">
    <location>
        <begin position="156"/>
        <end position="175"/>
    </location>
</feature>
<comment type="caution">
    <text evidence="7">The sequence shown here is derived from an EMBL/GenBank/DDBJ whole genome shotgun (WGS) entry which is preliminary data.</text>
</comment>
<dbReference type="GO" id="GO:0006824">
    <property type="term" value="P:cobalt ion transport"/>
    <property type="evidence" value="ECO:0007669"/>
    <property type="project" value="InterPro"/>
</dbReference>
<evidence type="ECO:0000256" key="2">
    <source>
        <dbReference type="ARBA" id="ARBA00022475"/>
    </source>
</evidence>
<protein>
    <submittedName>
        <fullName evidence="7">Cobalt ECF transporter T component CbiQ</fullName>
    </submittedName>
</protein>
<keyword evidence="8" id="KW-1185">Reference proteome</keyword>
<keyword evidence="2" id="KW-1003">Cell membrane</keyword>
<dbReference type="EMBL" id="JACRST010000003">
    <property type="protein sequence ID" value="MBC8546036.1"/>
    <property type="molecule type" value="Genomic_DNA"/>
</dbReference>
<dbReference type="InterPro" id="IPR052770">
    <property type="entry name" value="Cobalt_transport_CbiQ"/>
</dbReference>
<name>A0A926I4B0_9FIRM</name>
<dbReference type="NCBIfam" id="TIGR02454">
    <property type="entry name" value="ECF_T_CbiQ"/>
    <property type="match status" value="1"/>
</dbReference>
<dbReference type="GO" id="GO:0043190">
    <property type="term" value="C:ATP-binding cassette (ABC) transporter complex"/>
    <property type="evidence" value="ECO:0007669"/>
    <property type="project" value="InterPro"/>
</dbReference>
<dbReference type="CDD" id="cd16914">
    <property type="entry name" value="EcfT"/>
    <property type="match status" value="1"/>
</dbReference>
<feature type="transmembrane region" description="Helical" evidence="6">
    <location>
        <begin position="238"/>
        <end position="258"/>
    </location>
</feature>
<evidence type="ECO:0000256" key="1">
    <source>
        <dbReference type="ARBA" id="ARBA00004651"/>
    </source>
</evidence>
<keyword evidence="3 6" id="KW-0812">Transmembrane</keyword>
<keyword evidence="5 6" id="KW-0472">Membrane</keyword>
<dbReference type="Pfam" id="PF02361">
    <property type="entry name" value="CbiQ"/>
    <property type="match status" value="1"/>
</dbReference>
<dbReference type="Proteomes" id="UP000653127">
    <property type="component" value="Unassembled WGS sequence"/>
</dbReference>
<dbReference type="PANTHER" id="PTHR43723:SF1">
    <property type="entry name" value="COBALT TRANSPORT PROTEIN CBIQ"/>
    <property type="match status" value="1"/>
</dbReference>
<dbReference type="InterPro" id="IPR012809">
    <property type="entry name" value="ECF_CbiQ"/>
</dbReference>
<organism evidence="7 8">
    <name type="scientific">Ligaoa zhengdingensis</name>
    <dbReference type="NCBI Taxonomy" id="2763658"/>
    <lineage>
        <taxon>Bacteria</taxon>
        <taxon>Bacillati</taxon>
        <taxon>Bacillota</taxon>
        <taxon>Clostridia</taxon>
        <taxon>Eubacteriales</taxon>
        <taxon>Oscillospiraceae</taxon>
        <taxon>Ligaoa</taxon>
    </lineage>
</organism>
<feature type="transmembrane region" description="Helical" evidence="6">
    <location>
        <begin position="116"/>
        <end position="136"/>
    </location>
</feature>
<evidence type="ECO:0000256" key="5">
    <source>
        <dbReference type="ARBA" id="ARBA00023136"/>
    </source>
</evidence>
<dbReference type="PANTHER" id="PTHR43723">
    <property type="entry name" value="COBALT TRANSPORT PROTEIN CBIQ"/>
    <property type="match status" value="1"/>
</dbReference>
<accession>A0A926I4B0</accession>
<dbReference type="AlphaFoldDB" id="A0A926I4B0"/>
<comment type="subcellular location">
    <subcellularLocation>
        <location evidence="1">Cell membrane</location>
        <topology evidence="1">Multi-pass membrane protein</topology>
    </subcellularLocation>
</comment>
<dbReference type="InterPro" id="IPR003339">
    <property type="entry name" value="ABC/ECF_trnsptr_transmembrane"/>
</dbReference>
<feature type="transmembrane region" description="Helical" evidence="6">
    <location>
        <begin position="67"/>
        <end position="85"/>
    </location>
</feature>
<sequence>MTTVDRIAYTSKLKDMSPAIKAGLAVSTLLGVLVASQNVFSVAVFALMTALCTAGSGLPLRQYRKMCAIPFWFLLAGAAVVAVGFSEAPAGLWHVRIFGVYLVVTLDSLRRALELFLRSMAGVSCLYFLCVTTPVNDLLGLLNRMHAPKLLTELMMMIYRFIFLLAGLAGQMAVAQKARLGNAGYRASLRSVSMLASSVFVCAFQKSAAIYDAMESRGYDGNFDFTGELSRSTGRQRLIFAAYEVLLIGAVVAVKWIAG</sequence>
<gene>
    <name evidence="7" type="primary">cbiQ</name>
    <name evidence="7" type="ORF">H8711_03685</name>
</gene>
<reference evidence="7" key="1">
    <citation type="submission" date="2020-08" db="EMBL/GenBank/DDBJ databases">
        <title>Genome public.</title>
        <authorList>
            <person name="Liu C."/>
            <person name="Sun Q."/>
        </authorList>
    </citation>
    <scope>NUCLEOTIDE SEQUENCE</scope>
    <source>
        <strain evidence="7">NSJ-31</strain>
    </source>
</reference>
<keyword evidence="4 6" id="KW-1133">Transmembrane helix</keyword>
<evidence type="ECO:0000313" key="7">
    <source>
        <dbReference type="EMBL" id="MBC8546036.1"/>
    </source>
</evidence>